<name>X0ZI88_9ZZZZ</name>
<dbReference type="GO" id="GO:0004525">
    <property type="term" value="F:ribonuclease III activity"/>
    <property type="evidence" value="ECO:0007669"/>
    <property type="project" value="InterPro"/>
</dbReference>
<gene>
    <name evidence="3" type="ORF">S01H4_09929</name>
</gene>
<dbReference type="GO" id="GO:0030422">
    <property type="term" value="P:siRNA processing"/>
    <property type="evidence" value="ECO:0007669"/>
    <property type="project" value="TreeGrafter"/>
</dbReference>
<accession>X0ZI88</accession>
<reference evidence="3" key="1">
    <citation type="journal article" date="2014" name="Front. Microbiol.">
        <title>High frequency of phylogenetically diverse reductive dehalogenase-homologous genes in deep subseafloor sedimentary metagenomes.</title>
        <authorList>
            <person name="Kawai M."/>
            <person name="Futagami T."/>
            <person name="Toyoda A."/>
            <person name="Takaki Y."/>
            <person name="Nishi S."/>
            <person name="Hori S."/>
            <person name="Arai W."/>
            <person name="Tsubouchi T."/>
            <person name="Morono Y."/>
            <person name="Uchiyama I."/>
            <person name="Ito T."/>
            <person name="Fujiyama A."/>
            <person name="Inagaki F."/>
            <person name="Takami H."/>
        </authorList>
    </citation>
    <scope>NUCLEOTIDE SEQUENCE</scope>
    <source>
        <strain evidence="3">Expedition CK06-06</strain>
    </source>
</reference>
<evidence type="ECO:0000256" key="1">
    <source>
        <dbReference type="ARBA" id="ARBA00022801"/>
    </source>
</evidence>
<evidence type="ECO:0000259" key="2">
    <source>
        <dbReference type="PROSITE" id="PS50142"/>
    </source>
</evidence>
<dbReference type="Gene3D" id="1.10.1520.10">
    <property type="entry name" value="Ribonuclease III domain"/>
    <property type="match status" value="1"/>
</dbReference>
<dbReference type="PANTHER" id="PTHR14950:SF37">
    <property type="entry name" value="ENDORIBONUCLEASE DICER"/>
    <property type="match status" value="1"/>
</dbReference>
<dbReference type="GO" id="GO:0005737">
    <property type="term" value="C:cytoplasm"/>
    <property type="evidence" value="ECO:0007669"/>
    <property type="project" value="TreeGrafter"/>
</dbReference>
<keyword evidence="1" id="KW-0378">Hydrolase</keyword>
<organism evidence="3">
    <name type="scientific">marine sediment metagenome</name>
    <dbReference type="NCBI Taxonomy" id="412755"/>
    <lineage>
        <taxon>unclassified sequences</taxon>
        <taxon>metagenomes</taxon>
        <taxon>ecological metagenomes</taxon>
    </lineage>
</organism>
<dbReference type="InterPro" id="IPR000999">
    <property type="entry name" value="RNase_III_dom"/>
</dbReference>
<feature type="non-terminal residue" evidence="3">
    <location>
        <position position="105"/>
    </location>
</feature>
<comment type="caution">
    <text evidence="3">The sequence shown here is derived from an EMBL/GenBank/DDBJ whole genome shotgun (WGS) entry which is preliminary data.</text>
</comment>
<evidence type="ECO:0000313" key="3">
    <source>
        <dbReference type="EMBL" id="GAG60073.1"/>
    </source>
</evidence>
<dbReference type="GO" id="GO:0003723">
    <property type="term" value="F:RNA binding"/>
    <property type="evidence" value="ECO:0007669"/>
    <property type="project" value="TreeGrafter"/>
</dbReference>
<dbReference type="AlphaFoldDB" id="X0ZI88"/>
<dbReference type="PROSITE" id="PS00517">
    <property type="entry name" value="RNASE_3_1"/>
    <property type="match status" value="1"/>
</dbReference>
<dbReference type="PANTHER" id="PTHR14950">
    <property type="entry name" value="DICER-RELATED"/>
    <property type="match status" value="1"/>
</dbReference>
<dbReference type="SUPFAM" id="SSF69065">
    <property type="entry name" value="RNase III domain-like"/>
    <property type="match status" value="1"/>
</dbReference>
<dbReference type="Pfam" id="PF14622">
    <property type="entry name" value="Ribonucleas_3_3"/>
    <property type="match status" value="1"/>
</dbReference>
<dbReference type="CDD" id="cd00593">
    <property type="entry name" value="RIBOc"/>
    <property type="match status" value="1"/>
</dbReference>
<protein>
    <recommendedName>
        <fullName evidence="2">RNase III domain-containing protein</fullName>
    </recommendedName>
</protein>
<feature type="domain" description="RNase III" evidence="2">
    <location>
        <begin position="6"/>
        <end position="105"/>
    </location>
</feature>
<dbReference type="SMART" id="SM00535">
    <property type="entry name" value="RIBOc"/>
    <property type="match status" value="1"/>
</dbReference>
<proteinExistence type="predicted"/>
<dbReference type="EMBL" id="BART01003693">
    <property type="protein sequence ID" value="GAG60073.1"/>
    <property type="molecule type" value="Genomic_DNA"/>
</dbReference>
<dbReference type="PROSITE" id="PS50142">
    <property type="entry name" value="RNASE_3_2"/>
    <property type="match status" value="1"/>
</dbReference>
<dbReference type="GO" id="GO:0005634">
    <property type="term" value="C:nucleus"/>
    <property type="evidence" value="ECO:0007669"/>
    <property type="project" value="TreeGrafter"/>
</dbReference>
<sequence>MNTEQIINWAKDQKLVFKKKEILIKALTHRSYLHDIDENTETNERLEFLGDSVLSLTIISYLYQKFPTKNEGELAKIKSNLVSGDTLSQLAKDIDLGKVIILGEN</sequence>
<dbReference type="InterPro" id="IPR036389">
    <property type="entry name" value="RNase_III_sf"/>
</dbReference>